<dbReference type="GO" id="GO:0000156">
    <property type="term" value="F:phosphorelay response regulator activity"/>
    <property type="evidence" value="ECO:0007669"/>
    <property type="project" value="TreeGrafter"/>
</dbReference>
<dbReference type="OrthoDB" id="9802426at2"/>
<evidence type="ECO:0000256" key="1">
    <source>
        <dbReference type="ARBA" id="ARBA00022553"/>
    </source>
</evidence>
<dbReference type="InterPro" id="IPR001867">
    <property type="entry name" value="OmpR/PhoB-type_DNA-bd"/>
</dbReference>
<dbReference type="Pfam" id="PF00486">
    <property type="entry name" value="Trans_reg_C"/>
    <property type="match status" value="1"/>
</dbReference>
<feature type="domain" description="Response regulatory" evidence="8">
    <location>
        <begin position="2"/>
        <end position="116"/>
    </location>
</feature>
<organism evidence="10 11">
    <name type="scientific">Shewanella livingstonensis</name>
    <dbReference type="NCBI Taxonomy" id="150120"/>
    <lineage>
        <taxon>Bacteria</taxon>
        <taxon>Pseudomonadati</taxon>
        <taxon>Pseudomonadota</taxon>
        <taxon>Gammaproteobacteria</taxon>
        <taxon>Alteromonadales</taxon>
        <taxon>Shewanellaceae</taxon>
        <taxon>Shewanella</taxon>
    </lineage>
</organism>
<dbReference type="InterPro" id="IPR011006">
    <property type="entry name" value="CheY-like_superfamily"/>
</dbReference>
<feature type="modified residue" description="4-aspartylphosphate" evidence="6">
    <location>
        <position position="51"/>
    </location>
</feature>
<evidence type="ECO:0000313" key="10">
    <source>
        <dbReference type="EMBL" id="AZG71303.1"/>
    </source>
</evidence>
<evidence type="ECO:0000256" key="5">
    <source>
        <dbReference type="ARBA" id="ARBA00023163"/>
    </source>
</evidence>
<protein>
    <submittedName>
        <fullName evidence="10">DNA-binding response regulator</fullName>
    </submittedName>
</protein>
<feature type="domain" description="OmpR/PhoB-type" evidence="9">
    <location>
        <begin position="125"/>
        <end position="223"/>
    </location>
</feature>
<dbReference type="PANTHER" id="PTHR48111">
    <property type="entry name" value="REGULATOR OF RPOS"/>
    <property type="match status" value="1"/>
</dbReference>
<evidence type="ECO:0000259" key="9">
    <source>
        <dbReference type="PROSITE" id="PS51755"/>
    </source>
</evidence>
<dbReference type="CDD" id="cd00383">
    <property type="entry name" value="trans_reg_C"/>
    <property type="match status" value="1"/>
</dbReference>
<gene>
    <name evidence="10" type="ORF">EGC82_00085</name>
</gene>
<evidence type="ECO:0000256" key="7">
    <source>
        <dbReference type="PROSITE-ProRule" id="PRU01091"/>
    </source>
</evidence>
<dbReference type="GO" id="GO:0000976">
    <property type="term" value="F:transcription cis-regulatory region binding"/>
    <property type="evidence" value="ECO:0007669"/>
    <property type="project" value="TreeGrafter"/>
</dbReference>
<keyword evidence="3" id="KW-0805">Transcription regulation</keyword>
<dbReference type="GO" id="GO:0032993">
    <property type="term" value="C:protein-DNA complex"/>
    <property type="evidence" value="ECO:0007669"/>
    <property type="project" value="TreeGrafter"/>
</dbReference>
<dbReference type="Gene3D" id="1.10.10.10">
    <property type="entry name" value="Winged helix-like DNA-binding domain superfamily/Winged helix DNA-binding domain"/>
    <property type="match status" value="1"/>
</dbReference>
<keyword evidence="11" id="KW-1185">Reference proteome</keyword>
<dbReference type="RefSeq" id="WP_124728957.1">
    <property type="nucleotide sequence ID" value="NZ_CBCSKC010000002.1"/>
</dbReference>
<dbReference type="SMART" id="SM00448">
    <property type="entry name" value="REC"/>
    <property type="match status" value="1"/>
</dbReference>
<dbReference type="Pfam" id="PF00072">
    <property type="entry name" value="Response_reg"/>
    <property type="match status" value="1"/>
</dbReference>
<evidence type="ECO:0000256" key="2">
    <source>
        <dbReference type="ARBA" id="ARBA00023012"/>
    </source>
</evidence>
<feature type="DNA-binding region" description="OmpR/PhoB-type" evidence="7">
    <location>
        <begin position="125"/>
        <end position="223"/>
    </location>
</feature>
<sequence length="225" mass="24799">MKVLLIEDSEALRRGIRVGLDHLGYTVDETGDGSEGLSMALTNQYDFIILDLMLPSVDGLSLLKSIRKLGNQAKVIILSAKSQAEDRVTGLLAGADDYLTKPFSFDELQARLITLGRRGGLNQQVKSICIADFVLDTSNKSLHANGHYIDLTKNEFKIVEYLFNNPKQILNPEQISEAVVGSFNHLSKNTIEAHLSSVRKKAKAVGANLPIKNKRGFGYFVGEHE</sequence>
<dbReference type="SMART" id="SM00862">
    <property type="entry name" value="Trans_reg_C"/>
    <property type="match status" value="1"/>
</dbReference>
<keyword evidence="2" id="KW-0902">Two-component regulatory system</keyword>
<dbReference type="InterPro" id="IPR039420">
    <property type="entry name" value="WalR-like"/>
</dbReference>
<evidence type="ECO:0000256" key="4">
    <source>
        <dbReference type="ARBA" id="ARBA00023125"/>
    </source>
</evidence>
<accession>A0A3G8LNF2</accession>
<dbReference type="Gene3D" id="3.40.50.2300">
    <property type="match status" value="1"/>
</dbReference>
<evidence type="ECO:0000256" key="3">
    <source>
        <dbReference type="ARBA" id="ARBA00023015"/>
    </source>
</evidence>
<dbReference type="InterPro" id="IPR036388">
    <property type="entry name" value="WH-like_DNA-bd_sf"/>
</dbReference>
<dbReference type="PANTHER" id="PTHR48111:SF22">
    <property type="entry name" value="REGULATOR OF RPOS"/>
    <property type="match status" value="1"/>
</dbReference>
<evidence type="ECO:0000313" key="11">
    <source>
        <dbReference type="Proteomes" id="UP000278035"/>
    </source>
</evidence>
<keyword evidence="4 7" id="KW-0238">DNA-binding</keyword>
<dbReference type="GO" id="GO:0005829">
    <property type="term" value="C:cytosol"/>
    <property type="evidence" value="ECO:0007669"/>
    <property type="project" value="TreeGrafter"/>
</dbReference>
<dbReference type="EMBL" id="CP034015">
    <property type="protein sequence ID" value="AZG71303.1"/>
    <property type="molecule type" value="Genomic_DNA"/>
</dbReference>
<dbReference type="Proteomes" id="UP000278035">
    <property type="component" value="Chromosome"/>
</dbReference>
<dbReference type="Gene3D" id="6.10.250.690">
    <property type="match status" value="1"/>
</dbReference>
<proteinExistence type="predicted"/>
<dbReference type="InterPro" id="IPR001789">
    <property type="entry name" value="Sig_transdc_resp-reg_receiver"/>
</dbReference>
<keyword evidence="5" id="KW-0804">Transcription</keyword>
<name>A0A3G8LNF2_9GAMM</name>
<dbReference type="PROSITE" id="PS50110">
    <property type="entry name" value="RESPONSE_REGULATORY"/>
    <property type="match status" value="1"/>
</dbReference>
<evidence type="ECO:0000256" key="6">
    <source>
        <dbReference type="PROSITE-ProRule" id="PRU00169"/>
    </source>
</evidence>
<dbReference type="SUPFAM" id="SSF52172">
    <property type="entry name" value="CheY-like"/>
    <property type="match status" value="1"/>
</dbReference>
<evidence type="ECO:0000259" key="8">
    <source>
        <dbReference type="PROSITE" id="PS50110"/>
    </source>
</evidence>
<keyword evidence="1 6" id="KW-0597">Phosphoprotein</keyword>
<dbReference type="AlphaFoldDB" id="A0A3G8LNF2"/>
<dbReference type="PROSITE" id="PS51755">
    <property type="entry name" value="OMPR_PHOB"/>
    <property type="match status" value="1"/>
</dbReference>
<reference evidence="11" key="1">
    <citation type="submission" date="2018-11" db="EMBL/GenBank/DDBJ databases">
        <title>Shewanella sp. M2.</title>
        <authorList>
            <person name="Hwang Y.J."/>
            <person name="Hwang C.Y."/>
        </authorList>
    </citation>
    <scope>NUCLEOTIDE SEQUENCE [LARGE SCALE GENOMIC DNA]</scope>
    <source>
        <strain evidence="11">LMG 19866</strain>
    </source>
</reference>
<dbReference type="KEGG" id="slj:EGC82_00085"/>
<dbReference type="GO" id="GO:0006355">
    <property type="term" value="P:regulation of DNA-templated transcription"/>
    <property type="evidence" value="ECO:0007669"/>
    <property type="project" value="InterPro"/>
</dbReference>